<feature type="coiled-coil region" evidence="1">
    <location>
        <begin position="1081"/>
        <end position="1108"/>
    </location>
</feature>
<dbReference type="AlphaFoldDB" id="A0AAD9NMW4"/>
<dbReference type="PANTHER" id="PTHR35352">
    <property type="entry name" value="COILED-COIL DOMAIN-CONTAINING PROTEIN 150"/>
    <property type="match status" value="1"/>
</dbReference>
<evidence type="ECO:0000313" key="2">
    <source>
        <dbReference type="EMBL" id="KAK2176182.1"/>
    </source>
</evidence>
<name>A0AAD9NMW4_RIDPI</name>
<feature type="coiled-coil region" evidence="1">
    <location>
        <begin position="667"/>
        <end position="923"/>
    </location>
</feature>
<dbReference type="PANTHER" id="PTHR35352:SF1">
    <property type="entry name" value="COILED-COIL DOMAIN-CONTAINING PROTEIN 150"/>
    <property type="match status" value="1"/>
</dbReference>
<keyword evidence="3" id="KW-1185">Reference proteome</keyword>
<evidence type="ECO:0000313" key="3">
    <source>
        <dbReference type="Proteomes" id="UP001209878"/>
    </source>
</evidence>
<dbReference type="InterPro" id="IPR038807">
    <property type="entry name" value="CCDC150"/>
</dbReference>
<dbReference type="Proteomes" id="UP001209878">
    <property type="component" value="Unassembled WGS sequence"/>
</dbReference>
<comment type="caution">
    <text evidence="2">The sequence shown here is derived from an EMBL/GenBank/DDBJ whole genome shotgun (WGS) entry which is preliminary data.</text>
</comment>
<feature type="coiled-coil region" evidence="1">
    <location>
        <begin position="131"/>
        <end position="256"/>
    </location>
</feature>
<protein>
    <submittedName>
        <fullName evidence="2">Uncharacterized protein</fullName>
    </submittedName>
</protein>
<organism evidence="2 3">
    <name type="scientific">Ridgeia piscesae</name>
    <name type="common">Tubeworm</name>
    <dbReference type="NCBI Taxonomy" id="27915"/>
    <lineage>
        <taxon>Eukaryota</taxon>
        <taxon>Metazoa</taxon>
        <taxon>Spiralia</taxon>
        <taxon>Lophotrochozoa</taxon>
        <taxon>Annelida</taxon>
        <taxon>Polychaeta</taxon>
        <taxon>Sedentaria</taxon>
        <taxon>Canalipalpata</taxon>
        <taxon>Sabellida</taxon>
        <taxon>Siboglinidae</taxon>
        <taxon>Ridgeia</taxon>
    </lineage>
</organism>
<keyword evidence="1" id="KW-0175">Coiled coil</keyword>
<proteinExistence type="predicted"/>
<evidence type="ECO:0000256" key="1">
    <source>
        <dbReference type="SAM" id="Coils"/>
    </source>
</evidence>
<reference evidence="2" key="1">
    <citation type="journal article" date="2023" name="Mol. Biol. Evol.">
        <title>Third-Generation Sequencing Reveals the Adaptive Role of the Epigenome in Three Deep-Sea Polychaetes.</title>
        <authorList>
            <person name="Perez M."/>
            <person name="Aroh O."/>
            <person name="Sun Y."/>
            <person name="Lan Y."/>
            <person name="Juniper S.K."/>
            <person name="Young C.R."/>
            <person name="Angers B."/>
            <person name="Qian P.Y."/>
        </authorList>
    </citation>
    <scope>NUCLEOTIDE SEQUENCE</scope>
    <source>
        <strain evidence="2">R07B-5</strain>
    </source>
</reference>
<gene>
    <name evidence="2" type="ORF">NP493_677g02070</name>
</gene>
<sequence>MSKRTVLMPSGHAVGESMKDTIDVLQSRLAGTESDTQLLARQLKELGFQPDSSHNPGSIFSIEDKPGIIAPFRDKSYNETLVRNYEGMVSRVCKLESVIHTLKLSILRLQSSQELVKKENLCATERLAVEQDSHTQEVHKLNQEMKLLRQQSLQAAEALKIAKEEANKLQASLGEISLAKSAADLEIDSLNSSKQKLMRRLKEVQGELSHETSLRESLEESHNTLLQRVQEMELVVEGEREEVAAVNRSCMALKKECVSAQSDLQREQGQRGQLEQYNNKLTRLAESKDVKIAALEDDKHTLMTELGRMREQYTHFNSQLDSVKKELKHSLNNDSHQKKEIAHLKEAIKSAAAENAQLITDYEHELEVARLAVVGRHQEDVTVSQLREQLKEESREKTRSLAKCSEAEKEVSRLRSLLNDTQGQMGMKFEGVQREVDTLREQLKTAQDEKSEILLEKDSLLDEMNQAVDAMTEEKNRLDEELQQARSEVTSQRNDLVQLEQKNIALQQRITSLEEQQNQQVKLSASMQQMLEQKNRLAYEKGRLEKKVEQLQLDLESRSTMEAELNRLKKCHKVLEAKYTKSQSELSQYQKQYELLESHSKQFTHTTESRVKDLELVIETRDRALRETGECRATIEALKETHAQEVQGLQQNLFAAEVDTRRVTETLESVLASHQQVQVTIEQLETQLGNKDAVISRLQSQITDKKETMQQLKKELSSLQDQIAGMETVGSSEMVSLRKALDKCRQDKVRLSDALETAQDDRDKLTTRLQHVSDDLEKKSHLLKELRAAREKASEDARREVATYEARLANLTEQMTKEREKSARKTSRDVTEVRKQLDNCLSRNAEMTKQNTMLKHQVSELETDLKETKVKMSSQRSHIEHLTKMRRRQDEELHKLQGLSEQLAQLEGTKNEYVKKIKEQSKTTQGFISEISSLQTEIELLAKCQVNMTQVSQAQQEELDKVLTLNTELERKYQSALGREHRLETLHADMEKKLRDTNVESIQVSSNLQDTHQWFKSKFDRIHEGLSCVHRVMQQPVSARVMVTSQGDATHVDETTQKAAAMIQASRETISRLASYATQSQRESSSQLQALREKLETERSRALHMENKLKTFQESSLRHTEELARELDFLKQHSAASYDSS</sequence>
<dbReference type="Gene3D" id="1.10.287.1490">
    <property type="match status" value="1"/>
</dbReference>
<accession>A0AAD9NMW4</accession>
<dbReference type="EMBL" id="JAODUO010000677">
    <property type="protein sequence ID" value="KAK2176182.1"/>
    <property type="molecule type" value="Genomic_DNA"/>
</dbReference>
<feature type="coiled-coil region" evidence="1">
    <location>
        <begin position="341"/>
        <end position="599"/>
    </location>
</feature>